<dbReference type="PIRSF" id="PIRSF036421">
    <property type="entry name" value="Tricorn_protease"/>
    <property type="match status" value="1"/>
</dbReference>
<protein>
    <recommendedName>
        <fullName evidence="7">Tricorn protease homolog</fullName>
        <ecNumber evidence="7">3.4.21.-</ecNumber>
    </recommendedName>
</protein>
<evidence type="ECO:0000256" key="5">
    <source>
        <dbReference type="ARBA" id="ARBA00022801"/>
    </source>
</evidence>
<dbReference type="InterPro" id="IPR028204">
    <property type="entry name" value="Tricorn_C1"/>
</dbReference>
<dbReference type="InterPro" id="IPR036034">
    <property type="entry name" value="PDZ_sf"/>
</dbReference>
<proteinExistence type="inferred from homology"/>
<evidence type="ECO:0000256" key="6">
    <source>
        <dbReference type="ARBA" id="ARBA00022825"/>
    </source>
</evidence>
<dbReference type="Gene3D" id="3.30.750.44">
    <property type="match status" value="1"/>
</dbReference>
<keyword evidence="3 7" id="KW-0963">Cytoplasm</keyword>
<dbReference type="InterPro" id="IPR029414">
    <property type="entry name" value="Tricorn_PDZ"/>
</dbReference>
<dbReference type="GO" id="GO:0005737">
    <property type="term" value="C:cytoplasm"/>
    <property type="evidence" value="ECO:0007669"/>
    <property type="project" value="UniProtKB-SubCell"/>
</dbReference>
<dbReference type="SUPFAM" id="SSF82171">
    <property type="entry name" value="DPP6 N-terminal domain-like"/>
    <property type="match status" value="1"/>
</dbReference>
<dbReference type="SUPFAM" id="SSF69304">
    <property type="entry name" value="Tricorn protease N-terminal domain"/>
    <property type="match status" value="1"/>
</dbReference>
<evidence type="ECO:0000256" key="3">
    <source>
        <dbReference type="ARBA" id="ARBA00022490"/>
    </source>
</evidence>
<dbReference type="SUPFAM" id="SSF52096">
    <property type="entry name" value="ClpP/crotonase"/>
    <property type="match status" value="1"/>
</dbReference>
<sequence length="1068" mass="120096">MLVIAFSINAKITPEWIRYAAISPNGQDIVFTYKGDLYRVPTAGGEAKQLTFHKAHDYNAVWSNDGSQLAFASDRHGNFDIFTMDALGGKATRLSFHSSNEVPYAFAKDDTAIVFKGQRMDAHSHRQYPSSRFEEVYSVPVSGGRVAQLLTTPAENIDISKDGNTFVYHDYKGTENYWRKHHKSAVTRDIWTYNTQTKKHKKITKFEGEDRNPVFTDNDKSIYYLSAESGTFNVHKLSLRRPSSTKQLTDFSVHPVRFLSEGNGVLAFTYHGELFTMKEGEKPSKVQLSIRTQDIENATNLVNVDGDISEMSTSHDGKQIAFVSNGDVFVTSSDGAFTKQITQTPETEAFVSFSKEDDAVIYASERNGNWGIYKTEKTREQEPFFYAATLLNESSVLSGNVDYTQPLFSPDGKKLAFIEDRKTLRVLDLESKSTKTLVASSEMLTFRAGDKDFSWSPDSKWLLFVHEKLLNNTDIAIVKADGTDMFKTLIPSAYYDFSPKWVNDGKQILWFSNRHGLRSYATSGTSQLDVYSLFLTQAEWDEYRLSENDYNLLQTLEEVESDDKEKTDAESAESEEESTDEPEIEDIEIQWDNVDERIAKLTIHSSALSDAVLNQDADTLYYLTKFEGQLDLWKTNLRTQETEKAISLYAENASLQWDQAMETLYLLSDGGISTIDLDSASSEGIFIDSQMVQDDIAVRQSSFDHVWLRTSKTFYEPTYHGVNWTQMYDEYRPKVSHVSNTYEFTELLSEMLGELNVSHSGAGYRNFADGGDDTASLGIFYDDSVIGQGIKITEIIENGPLDKAKFDITSGAVITAIDGVDLSADMDWSKLLNRKAGKLVLLSILNSDGETKEYTVRPISIGAEEDLLYDRFVEINEQEVLKKSKGKLGYVHIPGMSDGPYRNVFDIMLGRHFDKQGMVIDTRFNGGGDLVADLAMFFTGEKFLTYATQERVVGGEPTSRYTKPVISLFNESMYSDGHCYASGYKDLKIGKSVGMPVPGTCSFAGWESLPLGGYWGFVPISAKNKRGEWLENNQTEPDIMLSNAPEDIATGTDQQLQRAIKELLKQVK</sequence>
<dbReference type="CDD" id="cd07562">
    <property type="entry name" value="Peptidase_S41_TRI"/>
    <property type="match status" value="1"/>
</dbReference>
<keyword evidence="6 7" id="KW-0720">Serine protease</keyword>
<evidence type="ECO:0000256" key="4">
    <source>
        <dbReference type="ARBA" id="ARBA00022670"/>
    </source>
</evidence>
<dbReference type="InterPro" id="IPR012393">
    <property type="entry name" value="Tricorn_protease"/>
</dbReference>
<dbReference type="EMBL" id="BSOT01000006">
    <property type="protein sequence ID" value="GLR71958.1"/>
    <property type="molecule type" value="Genomic_DNA"/>
</dbReference>
<feature type="active site" description="Charge relay system" evidence="8">
    <location>
        <position position="759"/>
    </location>
</feature>
<feature type="active site" description="Charge relay system" evidence="8">
    <location>
        <position position="1031"/>
    </location>
</feature>
<comment type="function">
    <text evidence="7">Degrades oligopeptides.</text>
</comment>
<dbReference type="InterPro" id="IPR005151">
    <property type="entry name" value="Tail-specific_protease"/>
</dbReference>
<keyword evidence="5 7" id="KW-0378">Hydrolase</keyword>
<gene>
    <name evidence="14" type="ORF">GCM10007852_28660</name>
</gene>
<evidence type="ECO:0000256" key="1">
    <source>
        <dbReference type="ARBA" id="ARBA00004496"/>
    </source>
</evidence>
<dbReference type="Pfam" id="PF03572">
    <property type="entry name" value="Peptidase_S41"/>
    <property type="match status" value="1"/>
</dbReference>
<evidence type="ECO:0000313" key="14">
    <source>
        <dbReference type="EMBL" id="GLR71958.1"/>
    </source>
</evidence>
<evidence type="ECO:0000259" key="13">
    <source>
        <dbReference type="Pfam" id="PF14685"/>
    </source>
</evidence>
<dbReference type="GO" id="GO:0006508">
    <property type="term" value="P:proteolysis"/>
    <property type="evidence" value="ECO:0007669"/>
    <property type="project" value="UniProtKB-UniRule"/>
</dbReference>
<dbReference type="EC" id="3.4.21.-" evidence="7"/>
<evidence type="ECO:0000313" key="15">
    <source>
        <dbReference type="Proteomes" id="UP001156601"/>
    </source>
</evidence>
<dbReference type="SUPFAM" id="SSF50156">
    <property type="entry name" value="PDZ domain-like"/>
    <property type="match status" value="1"/>
</dbReference>
<evidence type="ECO:0000256" key="7">
    <source>
        <dbReference type="PIRNR" id="PIRNR036421"/>
    </source>
</evidence>
<dbReference type="InterPro" id="IPR011042">
    <property type="entry name" value="6-blade_b-propeller_TolB-like"/>
</dbReference>
<dbReference type="PANTHER" id="PTHR43253">
    <property type="entry name" value="TRICORN PROTEASE HOMOLOG 2-RELATED"/>
    <property type="match status" value="1"/>
</dbReference>
<accession>A0AA37WJ95</accession>
<organism evidence="14 15">
    <name type="scientific">Agaribacter marinus</name>
    <dbReference type="NCBI Taxonomy" id="1431249"/>
    <lineage>
        <taxon>Bacteria</taxon>
        <taxon>Pseudomonadati</taxon>
        <taxon>Pseudomonadota</taxon>
        <taxon>Gammaproteobacteria</taxon>
        <taxon>Alteromonadales</taxon>
        <taxon>Alteromonadaceae</taxon>
        <taxon>Agaribacter</taxon>
    </lineage>
</organism>
<dbReference type="Proteomes" id="UP001156601">
    <property type="component" value="Unassembled WGS sequence"/>
</dbReference>
<keyword evidence="4 7" id="KW-0645">Protease</keyword>
<evidence type="ECO:0000256" key="2">
    <source>
        <dbReference type="ARBA" id="ARBA00008524"/>
    </source>
</evidence>
<dbReference type="GO" id="GO:0008236">
    <property type="term" value="F:serine-type peptidase activity"/>
    <property type="evidence" value="ECO:0007669"/>
    <property type="project" value="UniProtKB-UniRule"/>
</dbReference>
<dbReference type="AlphaFoldDB" id="A0AA37WJ95"/>
<evidence type="ECO:0000256" key="8">
    <source>
        <dbReference type="PIRSR" id="PIRSR036421-1"/>
    </source>
</evidence>
<dbReference type="Gene3D" id="3.90.226.10">
    <property type="entry name" value="2-enoyl-CoA Hydratase, Chain A, domain 1"/>
    <property type="match status" value="1"/>
</dbReference>
<evidence type="ECO:0000256" key="10">
    <source>
        <dbReference type="SAM" id="MobiDB-lite"/>
    </source>
</evidence>
<dbReference type="Pfam" id="PF14684">
    <property type="entry name" value="Tricorn_C1"/>
    <property type="match status" value="1"/>
</dbReference>
<feature type="compositionally biased region" description="Acidic residues" evidence="10">
    <location>
        <begin position="570"/>
        <end position="583"/>
    </location>
</feature>
<dbReference type="PANTHER" id="PTHR43253:SF1">
    <property type="entry name" value="TRICORN PROTEASE HOMOLOG 2-RELATED"/>
    <property type="match status" value="1"/>
</dbReference>
<keyword evidence="15" id="KW-1185">Reference proteome</keyword>
<feature type="domain" description="Tricorn protease PDZ" evidence="13">
    <location>
        <begin position="797"/>
        <end position="856"/>
    </location>
</feature>
<comment type="subcellular location">
    <subcellularLocation>
        <location evidence="1 7">Cytoplasm</location>
    </subcellularLocation>
</comment>
<name>A0AA37WJ95_9ALTE</name>
<evidence type="ECO:0000259" key="11">
    <source>
        <dbReference type="Pfam" id="PF03572"/>
    </source>
</evidence>
<comment type="similarity">
    <text evidence="2 7">Belongs to the peptidase S41B family.</text>
</comment>
<feature type="domain" description="Tail specific protease" evidence="11">
    <location>
        <begin position="887"/>
        <end position="1039"/>
    </location>
</feature>
<feature type="active site" description="Nucleophile" evidence="8">
    <location>
        <position position="975"/>
    </location>
</feature>
<dbReference type="Pfam" id="PF26549">
    <property type="entry name" value="Tricorn_N"/>
    <property type="match status" value="1"/>
</dbReference>
<reference evidence="14" key="2">
    <citation type="submission" date="2023-01" db="EMBL/GenBank/DDBJ databases">
        <title>Draft genome sequence of Agaribacter marinus strain NBRC 110023.</title>
        <authorList>
            <person name="Sun Q."/>
            <person name="Mori K."/>
        </authorList>
    </citation>
    <scope>NUCLEOTIDE SEQUENCE</scope>
    <source>
        <strain evidence="14">NBRC 110023</strain>
    </source>
</reference>
<dbReference type="InterPro" id="IPR029045">
    <property type="entry name" value="ClpP/crotonase-like_dom_sf"/>
</dbReference>
<dbReference type="Pfam" id="PF14685">
    <property type="entry name" value="PDZ_Tricorn"/>
    <property type="match status" value="1"/>
</dbReference>
<feature type="site" description="Transition state stabilizer; via amide nitrogen" evidence="9">
    <location>
        <position position="976"/>
    </location>
</feature>
<evidence type="ECO:0000256" key="9">
    <source>
        <dbReference type="PIRSR" id="PIRSR036421-3"/>
    </source>
</evidence>
<dbReference type="Gene3D" id="2.120.10.60">
    <property type="entry name" value="Tricorn protease N-terminal domain"/>
    <property type="match status" value="2"/>
</dbReference>
<feature type="region of interest" description="Disordered" evidence="10">
    <location>
        <begin position="557"/>
        <end position="583"/>
    </location>
</feature>
<dbReference type="Gene3D" id="2.30.42.10">
    <property type="match status" value="1"/>
</dbReference>
<feature type="domain" description="Tricorn protease C1" evidence="12">
    <location>
        <begin position="699"/>
        <end position="753"/>
    </location>
</feature>
<evidence type="ECO:0000259" key="12">
    <source>
        <dbReference type="Pfam" id="PF14684"/>
    </source>
</evidence>
<dbReference type="Gene3D" id="2.120.10.30">
    <property type="entry name" value="TolB, C-terminal domain"/>
    <property type="match status" value="1"/>
</dbReference>
<comment type="caution">
    <text evidence="14">The sequence shown here is derived from an EMBL/GenBank/DDBJ whole genome shotgun (WGS) entry which is preliminary data.</text>
</comment>
<reference evidence="14" key="1">
    <citation type="journal article" date="2014" name="Int. J. Syst. Evol. Microbiol.">
        <title>Complete genome sequence of Corynebacterium casei LMG S-19264T (=DSM 44701T), isolated from a smear-ripened cheese.</title>
        <authorList>
            <consortium name="US DOE Joint Genome Institute (JGI-PGF)"/>
            <person name="Walter F."/>
            <person name="Albersmeier A."/>
            <person name="Kalinowski J."/>
            <person name="Ruckert C."/>
        </authorList>
    </citation>
    <scope>NUCLEOTIDE SEQUENCE</scope>
    <source>
        <strain evidence="14">NBRC 110023</strain>
    </source>
</reference>
<dbReference type="Pfam" id="PF26550">
    <property type="entry name" value="Tricorn_2nd"/>
    <property type="match status" value="1"/>
</dbReference>